<feature type="transmembrane region" description="Helical" evidence="6">
    <location>
        <begin position="379"/>
        <end position="398"/>
    </location>
</feature>
<keyword evidence="2" id="KW-1003">Cell membrane</keyword>
<keyword evidence="4 6" id="KW-1133">Transmembrane helix</keyword>
<evidence type="ECO:0000256" key="4">
    <source>
        <dbReference type="ARBA" id="ARBA00022989"/>
    </source>
</evidence>
<dbReference type="InterPro" id="IPR002797">
    <property type="entry name" value="Polysacc_synth"/>
</dbReference>
<evidence type="ECO:0000256" key="6">
    <source>
        <dbReference type="SAM" id="Phobius"/>
    </source>
</evidence>
<feature type="transmembrane region" description="Helical" evidence="6">
    <location>
        <begin position="171"/>
        <end position="197"/>
    </location>
</feature>
<feature type="transmembrane region" description="Helical" evidence="6">
    <location>
        <begin position="326"/>
        <end position="345"/>
    </location>
</feature>
<evidence type="ECO:0000256" key="2">
    <source>
        <dbReference type="ARBA" id="ARBA00022475"/>
    </source>
</evidence>
<feature type="transmembrane region" description="Helical" evidence="6">
    <location>
        <begin position="246"/>
        <end position="267"/>
    </location>
</feature>
<dbReference type="STRING" id="484019.THA_743"/>
<gene>
    <name evidence="7" type="ordered locus">THA_743</name>
</gene>
<evidence type="ECO:0000313" key="7">
    <source>
        <dbReference type="EMBL" id="ACJ75209.1"/>
    </source>
</evidence>
<feature type="transmembrane region" description="Helical" evidence="6">
    <location>
        <begin position="434"/>
        <end position="450"/>
    </location>
</feature>
<keyword evidence="8" id="KW-1185">Reference proteome</keyword>
<dbReference type="eggNOG" id="COG2244">
    <property type="taxonomic scope" value="Bacteria"/>
</dbReference>
<sequence length="472" mass="53438">MKQYRKLAINTFLFAIGNVGSRSISFLLLPLFTRYMVPSDYGKLDVINTTVSLLVPLLSFQIIEATFRFAADVKETGKGKNVFSSAFLFSFLSFLFSVCLYPLLRNIDIFAEFSLYFYSIFFLTVLNGVVKQFVRGLEKIKLYVISDILYSGVFAGSNIILLVVMKLGIRAYLLSNIVALLSSILFIFFSAGLVKYLSPRIDSKTLKEMLSYSIPLIPNGIMWWMVNASDRYFLSYFIGYEATGMYSVASRFPSLITTLYAVFFQAWQLSAIEEFGKEGYGRFFKNVFGMLSSVMFLGSSILFLLIKPFMRVYVGATYFESWKYTVFLFLGAVFNTFASFYGVNYTASKRTAGAFSTSVIAATTKVAVVLSLIKILRIQAASISTFLAYFVMWIVRIFHTRKIVKVELDVKHIVSSSAIVITQAIFLLMIESTVLLYVLQAVLLTILLWSQREYISKAFRFGRSLLGSKAKK</sequence>
<feature type="transmembrane region" description="Helical" evidence="6">
    <location>
        <begin position="209"/>
        <end position="226"/>
    </location>
</feature>
<name>B7IGJ5_THEAB</name>
<dbReference type="OrthoDB" id="3249502at2"/>
<evidence type="ECO:0000256" key="1">
    <source>
        <dbReference type="ARBA" id="ARBA00004651"/>
    </source>
</evidence>
<evidence type="ECO:0000256" key="5">
    <source>
        <dbReference type="ARBA" id="ARBA00023136"/>
    </source>
</evidence>
<keyword evidence="3 6" id="KW-0812">Transmembrane</keyword>
<feature type="transmembrane region" description="Helical" evidence="6">
    <location>
        <begin position="287"/>
        <end position="306"/>
    </location>
</feature>
<dbReference type="PANTHER" id="PTHR30250">
    <property type="entry name" value="PST FAMILY PREDICTED COLANIC ACID TRANSPORTER"/>
    <property type="match status" value="1"/>
</dbReference>
<dbReference type="GO" id="GO:0005886">
    <property type="term" value="C:plasma membrane"/>
    <property type="evidence" value="ECO:0007669"/>
    <property type="project" value="UniProtKB-SubCell"/>
</dbReference>
<dbReference type="AlphaFoldDB" id="B7IGJ5"/>
<accession>B7IGJ5</accession>
<keyword evidence="5 6" id="KW-0472">Membrane</keyword>
<feature type="transmembrane region" description="Helical" evidence="6">
    <location>
        <begin position="12"/>
        <end position="33"/>
    </location>
</feature>
<evidence type="ECO:0000313" key="8">
    <source>
        <dbReference type="Proteomes" id="UP000002453"/>
    </source>
</evidence>
<comment type="subcellular location">
    <subcellularLocation>
        <location evidence="1">Cell membrane</location>
        <topology evidence="1">Multi-pass membrane protein</topology>
    </subcellularLocation>
</comment>
<dbReference type="PANTHER" id="PTHR30250:SF11">
    <property type="entry name" value="O-ANTIGEN TRANSPORTER-RELATED"/>
    <property type="match status" value="1"/>
</dbReference>
<feature type="transmembrane region" description="Helical" evidence="6">
    <location>
        <begin position="109"/>
        <end position="130"/>
    </location>
</feature>
<dbReference type="Pfam" id="PF01943">
    <property type="entry name" value="Polysacc_synt"/>
    <property type="match status" value="1"/>
</dbReference>
<dbReference type="InterPro" id="IPR050833">
    <property type="entry name" value="Poly_Biosynth_Transport"/>
</dbReference>
<dbReference type="HOGENOM" id="CLU_022017_7_4_0"/>
<proteinExistence type="predicted"/>
<protein>
    <submittedName>
        <fullName evidence="7">Wzx, putative</fullName>
    </submittedName>
</protein>
<feature type="transmembrane region" description="Helical" evidence="6">
    <location>
        <begin position="82"/>
        <end position="103"/>
    </location>
</feature>
<feature type="transmembrane region" description="Helical" evidence="6">
    <location>
        <begin position="142"/>
        <end position="165"/>
    </location>
</feature>
<dbReference type="RefSeq" id="WP_012579768.1">
    <property type="nucleotide sequence ID" value="NC_011653.1"/>
</dbReference>
<dbReference type="Proteomes" id="UP000002453">
    <property type="component" value="Chromosome"/>
</dbReference>
<organism evidence="7 8">
    <name type="scientific">Thermosipho africanus (strain TCF52B)</name>
    <dbReference type="NCBI Taxonomy" id="484019"/>
    <lineage>
        <taxon>Bacteria</taxon>
        <taxon>Thermotogati</taxon>
        <taxon>Thermotogota</taxon>
        <taxon>Thermotogae</taxon>
        <taxon>Thermotogales</taxon>
        <taxon>Fervidobacteriaceae</taxon>
        <taxon>Thermosipho</taxon>
    </lineage>
</organism>
<dbReference type="KEGG" id="taf:THA_743"/>
<reference evidence="7 8" key="1">
    <citation type="journal article" date="2009" name="J. Bacteriol.">
        <title>The genome of Thermosipho africanus TCF52B: lateral genetic connections to the Firmicutes and Archaea.</title>
        <authorList>
            <person name="Nesboe C.L."/>
            <person name="Bapteste E."/>
            <person name="Curtis B."/>
            <person name="Dahle H."/>
            <person name="Lopez P."/>
            <person name="Macleod D."/>
            <person name="Dlutek M."/>
            <person name="Bowman S."/>
            <person name="Zhaxybayeva O."/>
            <person name="Birkeland N.-K."/>
            <person name="Doolittle W.F."/>
        </authorList>
    </citation>
    <scope>NUCLEOTIDE SEQUENCE [LARGE SCALE GENOMIC DNA]</scope>
    <source>
        <strain evidence="7 8">TCF52B</strain>
    </source>
</reference>
<feature type="transmembrane region" description="Helical" evidence="6">
    <location>
        <begin position="352"/>
        <end position="373"/>
    </location>
</feature>
<dbReference type="EMBL" id="CP001185">
    <property type="protein sequence ID" value="ACJ75209.1"/>
    <property type="molecule type" value="Genomic_DNA"/>
</dbReference>
<evidence type="ECO:0000256" key="3">
    <source>
        <dbReference type="ARBA" id="ARBA00022692"/>
    </source>
</evidence>